<evidence type="ECO:0000256" key="1">
    <source>
        <dbReference type="SAM" id="Phobius"/>
    </source>
</evidence>
<dbReference type="RefSeq" id="WP_089740169.1">
    <property type="nucleotide sequence ID" value="NZ_FOGL01000005.1"/>
</dbReference>
<dbReference type="EMBL" id="FOGL01000005">
    <property type="protein sequence ID" value="SER50276.1"/>
    <property type="molecule type" value="Genomic_DNA"/>
</dbReference>
<dbReference type="Proteomes" id="UP000199687">
    <property type="component" value="Unassembled WGS sequence"/>
</dbReference>
<proteinExistence type="predicted"/>
<evidence type="ECO:0000313" key="3">
    <source>
        <dbReference type="Proteomes" id="UP000199687"/>
    </source>
</evidence>
<evidence type="ECO:0008006" key="4">
    <source>
        <dbReference type="Google" id="ProtNLM"/>
    </source>
</evidence>
<accession>A0A1H9PPK2</accession>
<dbReference type="InterPro" id="IPR032710">
    <property type="entry name" value="NTF2-like_dom_sf"/>
</dbReference>
<organism evidence="2 3">
    <name type="scientific">Gracilibacillus ureilyticus</name>
    <dbReference type="NCBI Taxonomy" id="531814"/>
    <lineage>
        <taxon>Bacteria</taxon>
        <taxon>Bacillati</taxon>
        <taxon>Bacillota</taxon>
        <taxon>Bacilli</taxon>
        <taxon>Bacillales</taxon>
        <taxon>Bacillaceae</taxon>
        <taxon>Gracilibacillus</taxon>
    </lineage>
</organism>
<keyword evidence="1" id="KW-0472">Membrane</keyword>
<dbReference type="AlphaFoldDB" id="A0A1H9PPK2"/>
<keyword evidence="3" id="KW-1185">Reference proteome</keyword>
<keyword evidence="1" id="KW-0812">Transmembrane</keyword>
<reference evidence="2 3" key="1">
    <citation type="submission" date="2016-10" db="EMBL/GenBank/DDBJ databases">
        <authorList>
            <person name="de Groot N.N."/>
        </authorList>
    </citation>
    <scope>NUCLEOTIDE SEQUENCE [LARGE SCALE GENOMIC DNA]</scope>
    <source>
        <strain evidence="2 3">CGMCC 1.7727</strain>
    </source>
</reference>
<feature type="transmembrane region" description="Helical" evidence="1">
    <location>
        <begin position="16"/>
        <end position="37"/>
    </location>
</feature>
<dbReference type="STRING" id="531814.SAMN04487944_105100"/>
<dbReference type="OrthoDB" id="2720594at2"/>
<keyword evidence="1" id="KW-1133">Transmembrane helix</keyword>
<gene>
    <name evidence="2" type="ORF">SAMN04487944_105100</name>
</gene>
<protein>
    <recommendedName>
        <fullName evidence="4">NTF2-like N-terminal transpeptidase domain-containing protein</fullName>
    </recommendedName>
</protein>
<dbReference type="SUPFAM" id="SSF54427">
    <property type="entry name" value="NTF2-like"/>
    <property type="match status" value="1"/>
</dbReference>
<sequence>MRYFYKRNRLLQWKNIILIFIFIGFLILLYLFISSLFSPEKKAERALELFYNYEQTGDFANSWELFHSFMKEKLEKNIYMQERTSMLKENFGVSSFEYSYSKVEELPKWRMSDEVPEILNVYHYTVTQSFSSKYGSFEIRQPVYVTMEGDEWVILWNYN</sequence>
<evidence type="ECO:0000313" key="2">
    <source>
        <dbReference type="EMBL" id="SER50276.1"/>
    </source>
</evidence>
<name>A0A1H9PPK2_9BACI</name>